<dbReference type="InterPro" id="IPR000299">
    <property type="entry name" value="FERM_domain"/>
</dbReference>
<organism evidence="2 3">
    <name type="scientific">Diploptera punctata</name>
    <name type="common">Pacific beetle cockroach</name>
    <dbReference type="NCBI Taxonomy" id="6984"/>
    <lineage>
        <taxon>Eukaryota</taxon>
        <taxon>Metazoa</taxon>
        <taxon>Ecdysozoa</taxon>
        <taxon>Arthropoda</taxon>
        <taxon>Hexapoda</taxon>
        <taxon>Insecta</taxon>
        <taxon>Pterygota</taxon>
        <taxon>Neoptera</taxon>
        <taxon>Polyneoptera</taxon>
        <taxon>Dictyoptera</taxon>
        <taxon>Blattodea</taxon>
        <taxon>Blaberoidea</taxon>
        <taxon>Blaberidae</taxon>
        <taxon>Diplopterinae</taxon>
        <taxon>Diploptera</taxon>
    </lineage>
</organism>
<name>A0AAD8A5J7_DIPPU</name>
<reference evidence="2" key="1">
    <citation type="journal article" date="2023" name="IScience">
        <title>Live-bearing cockroach genome reveals convergent evolutionary mechanisms linked to viviparity in insects and beyond.</title>
        <authorList>
            <person name="Fouks B."/>
            <person name="Harrison M.C."/>
            <person name="Mikhailova A.A."/>
            <person name="Marchal E."/>
            <person name="English S."/>
            <person name="Carruthers M."/>
            <person name="Jennings E.C."/>
            <person name="Chiamaka E.L."/>
            <person name="Frigard R.A."/>
            <person name="Pippel M."/>
            <person name="Attardo G.M."/>
            <person name="Benoit J.B."/>
            <person name="Bornberg-Bauer E."/>
            <person name="Tobe S.S."/>
        </authorList>
    </citation>
    <scope>NUCLEOTIDE SEQUENCE</scope>
    <source>
        <strain evidence="2">Stay&amp;Tobe</strain>
    </source>
</reference>
<sequence>TSWLDLDNSPGQEILDTVFRHLNLLETAYFGLRYLDASNQTHWLDPTKKIAKQLK</sequence>
<reference evidence="2" key="2">
    <citation type="submission" date="2023-05" db="EMBL/GenBank/DDBJ databases">
        <authorList>
            <person name="Fouks B."/>
        </authorList>
    </citation>
    <scope>NUCLEOTIDE SEQUENCE</scope>
    <source>
        <strain evidence="2">Stay&amp;Tobe</strain>
        <tissue evidence="2">Testes</tissue>
    </source>
</reference>
<dbReference type="EMBL" id="JASPKZ010003856">
    <property type="protein sequence ID" value="KAJ9591833.1"/>
    <property type="molecule type" value="Genomic_DNA"/>
</dbReference>
<feature type="domain" description="FERM" evidence="1">
    <location>
        <begin position="1"/>
        <end position="55"/>
    </location>
</feature>
<comment type="caution">
    <text evidence="2">The sequence shown here is derived from an EMBL/GenBank/DDBJ whole genome shotgun (WGS) entry which is preliminary data.</text>
</comment>
<dbReference type="PANTHER" id="PTHR23280:SF4">
    <property type="entry name" value="BAND 4.1-LIKE PROTEIN 4A"/>
    <property type="match status" value="1"/>
</dbReference>
<dbReference type="InterPro" id="IPR018979">
    <property type="entry name" value="FERM_N"/>
</dbReference>
<dbReference type="GO" id="GO:0031032">
    <property type="term" value="P:actomyosin structure organization"/>
    <property type="evidence" value="ECO:0007669"/>
    <property type="project" value="TreeGrafter"/>
</dbReference>
<gene>
    <name evidence="2" type="ORF">L9F63_001650</name>
</gene>
<dbReference type="PROSITE" id="PS50057">
    <property type="entry name" value="FERM_3"/>
    <property type="match status" value="1"/>
</dbReference>
<dbReference type="Gene3D" id="3.10.20.90">
    <property type="entry name" value="Phosphatidylinositol 3-kinase Catalytic Subunit, Chain A, domain 1"/>
    <property type="match status" value="1"/>
</dbReference>
<dbReference type="PANTHER" id="PTHR23280">
    <property type="entry name" value="4.1 G PROTEIN"/>
    <property type="match status" value="1"/>
</dbReference>
<dbReference type="SUPFAM" id="SSF54236">
    <property type="entry name" value="Ubiquitin-like"/>
    <property type="match status" value="1"/>
</dbReference>
<feature type="non-terminal residue" evidence="2">
    <location>
        <position position="55"/>
    </location>
</feature>
<accession>A0AAD8A5J7</accession>
<dbReference type="Proteomes" id="UP001233999">
    <property type="component" value="Unassembled WGS sequence"/>
</dbReference>
<dbReference type="GO" id="GO:0005856">
    <property type="term" value="C:cytoskeleton"/>
    <property type="evidence" value="ECO:0007669"/>
    <property type="project" value="TreeGrafter"/>
</dbReference>
<dbReference type="Pfam" id="PF09379">
    <property type="entry name" value="FERM_N"/>
    <property type="match status" value="1"/>
</dbReference>
<protein>
    <recommendedName>
        <fullName evidence="1">FERM domain-containing protein</fullName>
    </recommendedName>
</protein>
<feature type="non-terminal residue" evidence="2">
    <location>
        <position position="1"/>
    </location>
</feature>
<evidence type="ECO:0000313" key="2">
    <source>
        <dbReference type="EMBL" id="KAJ9591833.1"/>
    </source>
</evidence>
<dbReference type="InterPro" id="IPR029071">
    <property type="entry name" value="Ubiquitin-like_domsf"/>
</dbReference>
<evidence type="ECO:0000313" key="3">
    <source>
        <dbReference type="Proteomes" id="UP001233999"/>
    </source>
</evidence>
<keyword evidence="3" id="KW-1185">Reference proteome</keyword>
<dbReference type="AlphaFoldDB" id="A0AAD8A5J7"/>
<evidence type="ECO:0000259" key="1">
    <source>
        <dbReference type="PROSITE" id="PS50057"/>
    </source>
</evidence>
<proteinExistence type="predicted"/>